<dbReference type="InterPro" id="IPR002102">
    <property type="entry name" value="Cohesin_dom"/>
</dbReference>
<evidence type="ECO:0000256" key="2">
    <source>
        <dbReference type="SAM" id="Phobius"/>
    </source>
</evidence>
<gene>
    <name evidence="4" type="ORF">CP557_05530</name>
</gene>
<sequence>MTGGHDDDDSSFDRTSGTVSAAVVITSIAVLCAASVSIAGTAVAIDQVAILSPDRTTVDATPGETIELDVTLRSRGGHGGEGVEAVTVIAQYHPDYLEVTDVDRGPWLEGAETEVETSETIAHEQGTAILEQRREPAAGGTTGDGRIATVTLRVADDAPAGTTTVSLDESAVDVTGDWPIAVVDESATVAIDGGDEPLEPFDHPDADEIDREPEASSAGTDPNGPDEEPSETDGSDPVSGVTIGITVAVVGLAVLLLAAVRDGPRG</sequence>
<evidence type="ECO:0000256" key="1">
    <source>
        <dbReference type="SAM" id="MobiDB-lite"/>
    </source>
</evidence>
<feature type="transmembrane region" description="Helical" evidence="2">
    <location>
        <begin position="238"/>
        <end position="260"/>
    </location>
</feature>
<evidence type="ECO:0000259" key="3">
    <source>
        <dbReference type="Pfam" id="PF00963"/>
    </source>
</evidence>
<feature type="region of interest" description="Disordered" evidence="1">
    <location>
        <begin position="190"/>
        <end position="240"/>
    </location>
</feature>
<evidence type="ECO:0000313" key="5">
    <source>
        <dbReference type="Proteomes" id="UP000219689"/>
    </source>
</evidence>
<dbReference type="Gene3D" id="2.60.40.680">
    <property type="match status" value="1"/>
</dbReference>
<dbReference type="EMBL" id="NXNI01000001">
    <property type="protein sequence ID" value="PCR90047.1"/>
    <property type="molecule type" value="Genomic_DNA"/>
</dbReference>
<accession>A0A2A5QT75</accession>
<keyword evidence="5" id="KW-1185">Reference proteome</keyword>
<protein>
    <submittedName>
        <fullName evidence="4">Cellulosome anchor protein</fullName>
    </submittedName>
</protein>
<dbReference type="GO" id="GO:0030246">
    <property type="term" value="F:carbohydrate binding"/>
    <property type="evidence" value="ECO:0007669"/>
    <property type="project" value="InterPro"/>
</dbReference>
<dbReference type="OrthoDB" id="157640at2157"/>
<keyword evidence="2" id="KW-0812">Transmembrane</keyword>
<proteinExistence type="predicted"/>
<name>A0A2A5QT75_9EURY</name>
<comment type="caution">
    <text evidence="4">The sequence shown here is derived from an EMBL/GenBank/DDBJ whole genome shotgun (WGS) entry which is preliminary data.</text>
</comment>
<feature type="transmembrane region" description="Helical" evidence="2">
    <location>
        <begin position="20"/>
        <end position="45"/>
    </location>
</feature>
<keyword evidence="2" id="KW-1133">Transmembrane helix</keyword>
<dbReference type="Proteomes" id="UP000219689">
    <property type="component" value="Unassembled WGS sequence"/>
</dbReference>
<dbReference type="Pfam" id="PF00963">
    <property type="entry name" value="Cohesin"/>
    <property type="match status" value="1"/>
</dbReference>
<dbReference type="InterPro" id="IPR008965">
    <property type="entry name" value="CBM2/CBM3_carb-bd_dom_sf"/>
</dbReference>
<feature type="compositionally biased region" description="Acidic residues" evidence="1">
    <location>
        <begin position="224"/>
        <end position="234"/>
    </location>
</feature>
<evidence type="ECO:0000313" key="4">
    <source>
        <dbReference type="EMBL" id="PCR90047.1"/>
    </source>
</evidence>
<dbReference type="RefSeq" id="WP_097378991.1">
    <property type="nucleotide sequence ID" value="NZ_NXNI01000001.1"/>
</dbReference>
<feature type="domain" description="Cohesin" evidence="3">
    <location>
        <begin position="56"/>
        <end position="174"/>
    </location>
</feature>
<reference evidence="4 5" key="1">
    <citation type="submission" date="2017-09" db="EMBL/GenBank/DDBJ databases">
        <title>Genome sequences of Natrinema ejinorence JCM 13890T.</title>
        <authorList>
            <person name="Roh S.W."/>
            <person name="Kim Y.B."/>
            <person name="Kim J.Y."/>
        </authorList>
    </citation>
    <scope>NUCLEOTIDE SEQUENCE [LARGE SCALE GENOMIC DNA]</scope>
    <source>
        <strain evidence="4 5">JCM 13890</strain>
    </source>
</reference>
<dbReference type="AlphaFoldDB" id="A0A2A5QT75"/>
<organism evidence="4 5">
    <name type="scientific">Natrinema ejinorense</name>
    <dbReference type="NCBI Taxonomy" id="373386"/>
    <lineage>
        <taxon>Archaea</taxon>
        <taxon>Methanobacteriati</taxon>
        <taxon>Methanobacteriota</taxon>
        <taxon>Stenosarchaea group</taxon>
        <taxon>Halobacteria</taxon>
        <taxon>Halobacteriales</taxon>
        <taxon>Natrialbaceae</taxon>
        <taxon>Natrinema</taxon>
    </lineage>
</organism>
<keyword evidence="2" id="KW-0472">Membrane</keyword>
<dbReference type="GO" id="GO:0000272">
    <property type="term" value="P:polysaccharide catabolic process"/>
    <property type="evidence" value="ECO:0007669"/>
    <property type="project" value="InterPro"/>
</dbReference>
<dbReference type="SUPFAM" id="SSF49384">
    <property type="entry name" value="Carbohydrate-binding domain"/>
    <property type="match status" value="1"/>
</dbReference>